<feature type="compositionally biased region" description="Low complexity" evidence="1">
    <location>
        <begin position="48"/>
        <end position="63"/>
    </location>
</feature>
<organism evidence="2 3">
    <name type="scientific">Drechslerella dactyloides</name>
    <name type="common">Nematode-trapping fungus</name>
    <name type="synonym">Arthrobotrys dactyloides</name>
    <dbReference type="NCBI Taxonomy" id="74499"/>
    <lineage>
        <taxon>Eukaryota</taxon>
        <taxon>Fungi</taxon>
        <taxon>Dikarya</taxon>
        <taxon>Ascomycota</taxon>
        <taxon>Pezizomycotina</taxon>
        <taxon>Orbiliomycetes</taxon>
        <taxon>Orbiliales</taxon>
        <taxon>Orbiliaceae</taxon>
        <taxon>Drechslerella</taxon>
    </lineage>
</organism>
<dbReference type="EMBL" id="JAQGDS010000002">
    <property type="protein sequence ID" value="KAJ6262726.1"/>
    <property type="molecule type" value="Genomic_DNA"/>
</dbReference>
<proteinExistence type="predicted"/>
<accession>A0AAD6J5X8</accession>
<evidence type="ECO:0000313" key="2">
    <source>
        <dbReference type="EMBL" id="KAJ6262726.1"/>
    </source>
</evidence>
<comment type="caution">
    <text evidence="2">The sequence shown here is derived from an EMBL/GenBank/DDBJ whole genome shotgun (WGS) entry which is preliminary data.</text>
</comment>
<keyword evidence="3" id="KW-1185">Reference proteome</keyword>
<evidence type="ECO:0000256" key="1">
    <source>
        <dbReference type="SAM" id="MobiDB-lite"/>
    </source>
</evidence>
<dbReference type="Proteomes" id="UP001221413">
    <property type="component" value="Unassembled WGS sequence"/>
</dbReference>
<dbReference type="AlphaFoldDB" id="A0AAD6J5X8"/>
<sequence length="110" mass="12814">MSLLRRPPTKILLTADEVRLSLEQAAKEEELRNLENERQRLLEEQNEKQQLALQAQQQQAAAAEGKKSTRARTRDERIGRYSDSFETIKRNHSRILPPVMDITLTSRFIN</sequence>
<reference evidence="2" key="1">
    <citation type="submission" date="2023-01" db="EMBL/GenBank/DDBJ databases">
        <title>The chitinases involved in constricting ring structure development in the nematode-trapping fungus Drechslerella dactyloides.</title>
        <authorList>
            <person name="Wang R."/>
            <person name="Zhang L."/>
            <person name="Tang P."/>
            <person name="Li S."/>
            <person name="Liang L."/>
        </authorList>
    </citation>
    <scope>NUCLEOTIDE SEQUENCE</scope>
    <source>
        <strain evidence="2">YMF1.00031</strain>
    </source>
</reference>
<gene>
    <name evidence="2" type="ORF">Dda_1282</name>
</gene>
<feature type="compositionally biased region" description="Basic and acidic residues" evidence="1">
    <location>
        <begin position="64"/>
        <end position="80"/>
    </location>
</feature>
<feature type="region of interest" description="Disordered" evidence="1">
    <location>
        <begin position="43"/>
        <end position="80"/>
    </location>
</feature>
<name>A0AAD6J5X8_DREDA</name>
<protein>
    <submittedName>
        <fullName evidence="2">Uncharacterized protein</fullName>
    </submittedName>
</protein>
<evidence type="ECO:0000313" key="3">
    <source>
        <dbReference type="Proteomes" id="UP001221413"/>
    </source>
</evidence>